<dbReference type="Pfam" id="PF12499">
    <property type="entry name" value="DUF3707"/>
    <property type="match status" value="2"/>
</dbReference>
<feature type="domain" description="Pherophorin" evidence="3">
    <location>
        <begin position="368"/>
        <end position="524"/>
    </location>
</feature>
<keyword evidence="2" id="KW-0732">Signal</keyword>
<dbReference type="InterPro" id="IPR024616">
    <property type="entry name" value="Pherophorin"/>
</dbReference>
<evidence type="ECO:0000256" key="2">
    <source>
        <dbReference type="SAM" id="SignalP"/>
    </source>
</evidence>
<feature type="domain" description="Pherophorin" evidence="3">
    <location>
        <begin position="42"/>
        <end position="199"/>
    </location>
</feature>
<feature type="chain" id="PRO_5041933209" description="Pherophorin domain-containing protein" evidence="2">
    <location>
        <begin position="20"/>
        <end position="544"/>
    </location>
</feature>
<dbReference type="EMBL" id="BMAR01000013">
    <property type="protein sequence ID" value="GFR46319.1"/>
    <property type="molecule type" value="Genomic_DNA"/>
</dbReference>
<feature type="signal peptide" evidence="2">
    <location>
        <begin position="1"/>
        <end position="19"/>
    </location>
</feature>
<feature type="compositionally biased region" description="Pro residues" evidence="1">
    <location>
        <begin position="204"/>
        <end position="219"/>
    </location>
</feature>
<name>A0AAD3DQR0_9CHLO</name>
<evidence type="ECO:0000256" key="1">
    <source>
        <dbReference type="SAM" id="MobiDB-lite"/>
    </source>
</evidence>
<dbReference type="Proteomes" id="UP001054857">
    <property type="component" value="Unassembled WGS sequence"/>
</dbReference>
<organism evidence="4 5">
    <name type="scientific">Astrephomene gubernaculifera</name>
    <dbReference type="NCBI Taxonomy" id="47775"/>
    <lineage>
        <taxon>Eukaryota</taxon>
        <taxon>Viridiplantae</taxon>
        <taxon>Chlorophyta</taxon>
        <taxon>core chlorophytes</taxon>
        <taxon>Chlorophyceae</taxon>
        <taxon>CS clade</taxon>
        <taxon>Chlamydomonadales</taxon>
        <taxon>Astrephomenaceae</taxon>
        <taxon>Astrephomene</taxon>
    </lineage>
</organism>
<keyword evidence="5" id="KW-1185">Reference proteome</keyword>
<evidence type="ECO:0000259" key="3">
    <source>
        <dbReference type="Pfam" id="PF12499"/>
    </source>
</evidence>
<accession>A0AAD3DQR0</accession>
<reference evidence="4 5" key="1">
    <citation type="journal article" date="2021" name="Sci. Rep.">
        <title>Genome sequencing of the multicellular alga Astrephomene provides insights into convergent evolution of germ-soma differentiation.</title>
        <authorList>
            <person name="Yamashita S."/>
            <person name="Yamamoto K."/>
            <person name="Matsuzaki R."/>
            <person name="Suzuki S."/>
            <person name="Yamaguchi H."/>
            <person name="Hirooka S."/>
            <person name="Minakuchi Y."/>
            <person name="Miyagishima S."/>
            <person name="Kawachi M."/>
            <person name="Toyoda A."/>
            <person name="Nozaki H."/>
        </authorList>
    </citation>
    <scope>NUCLEOTIDE SEQUENCE [LARGE SCALE GENOMIC DNA]</scope>
    <source>
        <strain evidence="4 5">NIES-4017</strain>
    </source>
</reference>
<comment type="caution">
    <text evidence="4">The sequence shown here is derived from an EMBL/GenBank/DDBJ whole genome shotgun (WGS) entry which is preliminary data.</text>
</comment>
<evidence type="ECO:0000313" key="4">
    <source>
        <dbReference type="EMBL" id="GFR46319.1"/>
    </source>
</evidence>
<sequence>MRTAALLVVLAVGISHALADGWELSGAARQLQQSSVTGTAVFPYHSCTKRASSGSPCYFGFPTSRAINSTVSEFCFTAQCPGCSGGSNTCCSLLTANIHKIVFNIRYGCRPALKSFFQPVSYNGAPIASDLYIDDVNNNSTMIRWSNVDITSSDLNGDRICIKAASPCNSISSLFVTNSDGFPMVALLDSTDGGSGCCPSRYPDLPPPPPPPSPPPPSPPPPCTHFCFTWHRTNGPADTAACDLLASQLTAMNTQYGSYKLLGSGFTCSAVDATARNVTACADFAAEADATAFGNMFGSGDAKTSGVSGFELLSVSLGWTTTYTQGSNGQPVCDQAGFYVVLTTKLTGVQCQSWSYTQGCAPVQTNEFPFCVCDPGVPRKTPYAIQYKRTYSKSGSNYYCFQIRVNQTQCKGSRCCSMDLDKIEWLSDGTNCLSAVNGFTVSTNPGVVKAPVWTRATDNSFTPAQTFGVFKTNNLALNLANADGAEVCILLKSSGSCPKLENFCYQGSTMGCQYAIFDLSAGCCAEDFSMSQYGTFSRRRFQRL</sequence>
<gene>
    <name evidence="4" type="ORF">Agub_g7884</name>
</gene>
<protein>
    <recommendedName>
        <fullName evidence="3">Pherophorin domain-containing protein</fullName>
    </recommendedName>
</protein>
<proteinExistence type="predicted"/>
<feature type="region of interest" description="Disordered" evidence="1">
    <location>
        <begin position="199"/>
        <end position="219"/>
    </location>
</feature>
<evidence type="ECO:0000313" key="5">
    <source>
        <dbReference type="Proteomes" id="UP001054857"/>
    </source>
</evidence>
<dbReference type="AlphaFoldDB" id="A0AAD3DQR0"/>